<keyword evidence="2" id="KW-1185">Reference proteome</keyword>
<name>A0A0W0S0R0_9GAMM</name>
<evidence type="ECO:0008006" key="3">
    <source>
        <dbReference type="Google" id="ProtNLM"/>
    </source>
</evidence>
<dbReference type="STRING" id="29422.Lbru_2879"/>
<dbReference type="EMBL" id="LNXV01000036">
    <property type="protein sequence ID" value="KTC76772.1"/>
    <property type="molecule type" value="Genomic_DNA"/>
</dbReference>
<gene>
    <name evidence="1" type="ORF">Lbru_2879</name>
</gene>
<accession>A0A0W0S0R0</accession>
<dbReference type="AlphaFoldDB" id="A0A0W0S0R0"/>
<comment type="caution">
    <text evidence="1">The sequence shown here is derived from an EMBL/GenBank/DDBJ whole genome shotgun (WGS) entry which is preliminary data.</text>
</comment>
<evidence type="ECO:0000313" key="2">
    <source>
        <dbReference type="Proteomes" id="UP000054742"/>
    </source>
</evidence>
<dbReference type="Pfam" id="PF05258">
    <property type="entry name" value="DciA"/>
    <property type="match status" value="1"/>
</dbReference>
<dbReference type="Proteomes" id="UP000054742">
    <property type="component" value="Unassembled WGS sequence"/>
</dbReference>
<evidence type="ECO:0000313" key="1">
    <source>
        <dbReference type="EMBL" id="KTC76772.1"/>
    </source>
</evidence>
<sequence>MRRINRCLNSQLQEICQNALELEGLSTLVKTHLPPHLSNYCKVGSFLKGALTLTITNAAWATELRYNLPELRDKLRKEAGLYQLTGIKISIESENNPLTAISKTKRTITLSPAARNAIHIASEQCDYEPLKEALQQLAKTQD</sequence>
<dbReference type="OrthoDB" id="5660016at2"/>
<organism evidence="1 2">
    <name type="scientific">Legionella brunensis</name>
    <dbReference type="NCBI Taxonomy" id="29422"/>
    <lineage>
        <taxon>Bacteria</taxon>
        <taxon>Pseudomonadati</taxon>
        <taxon>Pseudomonadota</taxon>
        <taxon>Gammaproteobacteria</taxon>
        <taxon>Legionellales</taxon>
        <taxon>Legionellaceae</taxon>
        <taxon>Legionella</taxon>
    </lineage>
</organism>
<dbReference type="InterPro" id="IPR007922">
    <property type="entry name" value="DciA-like"/>
</dbReference>
<protein>
    <recommendedName>
        <fullName evidence="3">DUF721 domain-containing protein</fullName>
    </recommendedName>
</protein>
<dbReference type="RefSeq" id="WP_058442849.1">
    <property type="nucleotide sequence ID" value="NZ_CAAAHU010000012.1"/>
</dbReference>
<proteinExistence type="predicted"/>
<reference evidence="1 2" key="1">
    <citation type="submission" date="2015-11" db="EMBL/GenBank/DDBJ databases">
        <title>Genomic analysis of 38 Legionella species identifies large and diverse effector repertoires.</title>
        <authorList>
            <person name="Burstein D."/>
            <person name="Amaro F."/>
            <person name="Zusman T."/>
            <person name="Lifshitz Z."/>
            <person name="Cohen O."/>
            <person name="Gilbert J.A."/>
            <person name="Pupko T."/>
            <person name="Shuman H.A."/>
            <person name="Segal G."/>
        </authorList>
    </citation>
    <scope>NUCLEOTIDE SEQUENCE [LARGE SCALE GENOMIC DNA]</scope>
    <source>
        <strain evidence="1 2">ATCC 43878</strain>
    </source>
</reference>
<dbReference type="PATRIC" id="fig|29422.6.peg.3053"/>